<accession>A0A9N7Z7R7</accession>
<dbReference type="Proteomes" id="UP001153269">
    <property type="component" value="Unassembled WGS sequence"/>
</dbReference>
<organism evidence="2 3">
    <name type="scientific">Pleuronectes platessa</name>
    <name type="common">European plaice</name>
    <dbReference type="NCBI Taxonomy" id="8262"/>
    <lineage>
        <taxon>Eukaryota</taxon>
        <taxon>Metazoa</taxon>
        <taxon>Chordata</taxon>
        <taxon>Craniata</taxon>
        <taxon>Vertebrata</taxon>
        <taxon>Euteleostomi</taxon>
        <taxon>Actinopterygii</taxon>
        <taxon>Neopterygii</taxon>
        <taxon>Teleostei</taxon>
        <taxon>Neoteleostei</taxon>
        <taxon>Acanthomorphata</taxon>
        <taxon>Carangaria</taxon>
        <taxon>Pleuronectiformes</taxon>
        <taxon>Pleuronectoidei</taxon>
        <taxon>Pleuronectidae</taxon>
        <taxon>Pleuronectes</taxon>
    </lineage>
</organism>
<evidence type="ECO:0000313" key="2">
    <source>
        <dbReference type="EMBL" id="CAB1458563.1"/>
    </source>
</evidence>
<reference evidence="2" key="1">
    <citation type="submission" date="2020-03" db="EMBL/GenBank/DDBJ databases">
        <authorList>
            <person name="Weist P."/>
        </authorList>
    </citation>
    <scope>NUCLEOTIDE SEQUENCE</scope>
</reference>
<name>A0A9N7Z7R7_PLEPL</name>
<keyword evidence="3" id="KW-1185">Reference proteome</keyword>
<dbReference type="EMBL" id="CADEAL010004393">
    <property type="protein sequence ID" value="CAB1458563.1"/>
    <property type="molecule type" value="Genomic_DNA"/>
</dbReference>
<feature type="region of interest" description="Disordered" evidence="1">
    <location>
        <begin position="1"/>
        <end position="42"/>
    </location>
</feature>
<protein>
    <submittedName>
        <fullName evidence="2">Uncharacterized protein</fullName>
    </submittedName>
</protein>
<evidence type="ECO:0000256" key="1">
    <source>
        <dbReference type="SAM" id="MobiDB-lite"/>
    </source>
</evidence>
<proteinExistence type="predicted"/>
<evidence type="ECO:0000313" key="3">
    <source>
        <dbReference type="Proteomes" id="UP001153269"/>
    </source>
</evidence>
<gene>
    <name evidence="2" type="ORF">PLEPLA_LOCUS46393</name>
</gene>
<comment type="caution">
    <text evidence="2">The sequence shown here is derived from an EMBL/GenBank/DDBJ whole genome shotgun (WGS) entry which is preliminary data.</text>
</comment>
<sequence length="101" mass="11256">MHSRLPRRRAGGPRRPPAEVTQPPGVANGRRSLTSAGRNEDVPFKIPALPSLHVPAPECLQTRPAPRHHRVIRLYQLATLMTPSLTPDRSHANSFKFLKKS</sequence>
<feature type="compositionally biased region" description="Basic residues" evidence="1">
    <location>
        <begin position="1"/>
        <end position="12"/>
    </location>
</feature>
<dbReference type="AlphaFoldDB" id="A0A9N7Z7R7"/>